<keyword evidence="4" id="KW-0564">Palmitate</keyword>
<keyword evidence="3" id="KW-0472">Membrane</keyword>
<keyword evidence="9" id="KW-1185">Reference proteome</keyword>
<name>A0ABS9P610_9GAMM</name>
<proteinExistence type="predicted"/>
<reference evidence="8 9" key="1">
    <citation type="submission" date="2020-05" db="EMBL/GenBank/DDBJ databases">
        <title>Comparative genomic analysis of denitrifying bacteria from Halomonas genus.</title>
        <authorList>
            <person name="Wang L."/>
            <person name="Shao Z."/>
        </authorList>
    </citation>
    <scope>NUCLEOTIDE SEQUENCE [LARGE SCALE GENOMIC DNA]</scope>
    <source>
        <strain evidence="8 9">A4</strain>
    </source>
</reference>
<dbReference type="PROSITE" id="PS51257">
    <property type="entry name" value="PROKAR_LIPOPROTEIN"/>
    <property type="match status" value="1"/>
</dbReference>
<evidence type="ECO:0000256" key="5">
    <source>
        <dbReference type="ARBA" id="ARBA00023237"/>
    </source>
</evidence>
<evidence type="ECO:0000256" key="2">
    <source>
        <dbReference type="ARBA" id="ARBA00022729"/>
    </source>
</evidence>
<evidence type="ECO:0000256" key="1">
    <source>
        <dbReference type="ARBA" id="ARBA00004459"/>
    </source>
</evidence>
<dbReference type="InterPro" id="IPR032831">
    <property type="entry name" value="LptM_cons"/>
</dbReference>
<evidence type="ECO:0000256" key="6">
    <source>
        <dbReference type="ARBA" id="ARBA00023288"/>
    </source>
</evidence>
<sequence>MRQAASLAVLLALLAGCGQKGPLFLPEDTQAAERYGHQATASPDPESREKG</sequence>
<gene>
    <name evidence="8" type="ORF">HOP52_02010</name>
</gene>
<feature type="region of interest" description="Disordered" evidence="7">
    <location>
        <begin position="28"/>
        <end position="51"/>
    </location>
</feature>
<dbReference type="Proteomes" id="UP000814385">
    <property type="component" value="Unassembled WGS sequence"/>
</dbReference>
<dbReference type="Pfam" id="PF13627">
    <property type="entry name" value="LptM_cons"/>
    <property type="match status" value="1"/>
</dbReference>
<dbReference type="EMBL" id="JABFUC010000002">
    <property type="protein sequence ID" value="MCG6656550.1"/>
    <property type="molecule type" value="Genomic_DNA"/>
</dbReference>
<comment type="caution">
    <text evidence="8">The sequence shown here is derived from an EMBL/GenBank/DDBJ whole genome shotgun (WGS) entry which is preliminary data.</text>
</comment>
<keyword evidence="2" id="KW-0732">Signal</keyword>
<evidence type="ECO:0000313" key="9">
    <source>
        <dbReference type="Proteomes" id="UP000814385"/>
    </source>
</evidence>
<keyword evidence="6 8" id="KW-0449">Lipoprotein</keyword>
<dbReference type="NCBIfam" id="NF047847">
    <property type="entry name" value="SS_mature_LptM"/>
    <property type="match status" value="1"/>
</dbReference>
<evidence type="ECO:0000256" key="4">
    <source>
        <dbReference type="ARBA" id="ARBA00023139"/>
    </source>
</evidence>
<accession>A0ABS9P610</accession>
<protein>
    <submittedName>
        <fullName evidence="8">Lipoprotein</fullName>
    </submittedName>
</protein>
<evidence type="ECO:0000313" key="8">
    <source>
        <dbReference type="EMBL" id="MCG6656550.1"/>
    </source>
</evidence>
<keyword evidence="5" id="KW-0998">Cell outer membrane</keyword>
<organism evidence="8 9">
    <name type="scientific">Billgrantia campisalis</name>
    <dbReference type="NCBI Taxonomy" id="74661"/>
    <lineage>
        <taxon>Bacteria</taxon>
        <taxon>Pseudomonadati</taxon>
        <taxon>Pseudomonadota</taxon>
        <taxon>Gammaproteobacteria</taxon>
        <taxon>Oceanospirillales</taxon>
        <taxon>Halomonadaceae</taxon>
        <taxon>Billgrantia</taxon>
    </lineage>
</organism>
<comment type="subcellular location">
    <subcellularLocation>
        <location evidence="1">Cell outer membrane</location>
        <topology evidence="1">Lipid-anchor</topology>
    </subcellularLocation>
</comment>
<evidence type="ECO:0000256" key="3">
    <source>
        <dbReference type="ARBA" id="ARBA00023136"/>
    </source>
</evidence>
<evidence type="ECO:0000256" key="7">
    <source>
        <dbReference type="SAM" id="MobiDB-lite"/>
    </source>
</evidence>